<reference evidence="2 3" key="1">
    <citation type="submission" date="2014-09" db="EMBL/GenBank/DDBJ databases">
        <authorList>
            <person name="Ellenberger Sabrina"/>
        </authorList>
    </citation>
    <scope>NUCLEOTIDE SEQUENCE [LARGE SCALE GENOMIC DNA]</scope>
    <source>
        <strain evidence="2 3">CBS 412.66</strain>
    </source>
</reference>
<sequence>MLSIKKISLLLIIVFSGVSKSFTVPDDSNYISANNWLLQECAQVKDTGLIECNFFFNFKQHSLSSDLAECYVYGMVKDSSPDKCVLHMPEHPCSLGSSQSWISKCYSVYYSESIDVRGIEKPQHDNVKIGSVRLQENNLVDPAFFSKESFKTEQSLYQRI</sequence>
<protein>
    <submittedName>
        <fullName evidence="2">Uncharacterized protein</fullName>
    </submittedName>
</protein>
<feature type="signal peptide" evidence="1">
    <location>
        <begin position="1"/>
        <end position="23"/>
    </location>
</feature>
<evidence type="ECO:0000256" key="1">
    <source>
        <dbReference type="SAM" id="SignalP"/>
    </source>
</evidence>
<dbReference type="AlphaFoldDB" id="A0A0B7N0I3"/>
<evidence type="ECO:0000313" key="3">
    <source>
        <dbReference type="Proteomes" id="UP000054107"/>
    </source>
</evidence>
<evidence type="ECO:0000313" key="2">
    <source>
        <dbReference type="EMBL" id="CEP11821.1"/>
    </source>
</evidence>
<accession>A0A0B7N0I3</accession>
<keyword evidence="1" id="KW-0732">Signal</keyword>
<organism evidence="2 3">
    <name type="scientific">Parasitella parasitica</name>
    <dbReference type="NCBI Taxonomy" id="35722"/>
    <lineage>
        <taxon>Eukaryota</taxon>
        <taxon>Fungi</taxon>
        <taxon>Fungi incertae sedis</taxon>
        <taxon>Mucoromycota</taxon>
        <taxon>Mucoromycotina</taxon>
        <taxon>Mucoromycetes</taxon>
        <taxon>Mucorales</taxon>
        <taxon>Mucorineae</taxon>
        <taxon>Mucoraceae</taxon>
        <taxon>Parasitella</taxon>
    </lineage>
</organism>
<gene>
    <name evidence="2" type="primary">PARPA_05710.1 scaffold 19499</name>
</gene>
<feature type="chain" id="PRO_5002137729" evidence="1">
    <location>
        <begin position="24"/>
        <end position="160"/>
    </location>
</feature>
<dbReference type="EMBL" id="LN726961">
    <property type="protein sequence ID" value="CEP11821.1"/>
    <property type="molecule type" value="Genomic_DNA"/>
</dbReference>
<name>A0A0B7N0I3_9FUNG</name>
<proteinExistence type="predicted"/>
<dbReference type="Proteomes" id="UP000054107">
    <property type="component" value="Unassembled WGS sequence"/>
</dbReference>
<keyword evidence="3" id="KW-1185">Reference proteome</keyword>